<accession>A0ABP5L3M1</accession>
<dbReference type="Proteomes" id="UP001501771">
    <property type="component" value="Unassembled WGS sequence"/>
</dbReference>
<evidence type="ECO:0000313" key="10">
    <source>
        <dbReference type="Proteomes" id="UP001501771"/>
    </source>
</evidence>
<evidence type="ECO:0000256" key="5">
    <source>
        <dbReference type="ARBA" id="ARBA00022984"/>
    </source>
</evidence>
<organism evidence="9 10">
    <name type="scientific">Nocardioides koreensis</name>
    <dbReference type="NCBI Taxonomy" id="433651"/>
    <lineage>
        <taxon>Bacteria</taxon>
        <taxon>Bacillati</taxon>
        <taxon>Actinomycetota</taxon>
        <taxon>Actinomycetes</taxon>
        <taxon>Propionibacteriales</taxon>
        <taxon>Nocardioidaceae</taxon>
        <taxon>Nocardioides</taxon>
    </lineage>
</organism>
<evidence type="ECO:0000256" key="7">
    <source>
        <dbReference type="ARBA" id="ARBA00023136"/>
    </source>
</evidence>
<keyword evidence="5" id="KW-0573">Peptidoglycan synthesis</keyword>
<dbReference type="EMBL" id="BAAAQR010000002">
    <property type="protein sequence ID" value="GAA2141356.1"/>
    <property type="molecule type" value="Genomic_DNA"/>
</dbReference>
<feature type="transmembrane region" description="Helical" evidence="8">
    <location>
        <begin position="410"/>
        <end position="429"/>
    </location>
</feature>
<evidence type="ECO:0000256" key="1">
    <source>
        <dbReference type="ARBA" id="ARBA00004651"/>
    </source>
</evidence>
<feature type="transmembrane region" description="Helical" evidence="8">
    <location>
        <begin position="338"/>
        <end position="357"/>
    </location>
</feature>
<feature type="transmembrane region" description="Helical" evidence="8">
    <location>
        <begin position="168"/>
        <end position="189"/>
    </location>
</feature>
<keyword evidence="4" id="KW-0133">Cell shape</keyword>
<keyword evidence="7 8" id="KW-0472">Membrane</keyword>
<gene>
    <name evidence="9" type="ORF">GCM10009844_11760</name>
</gene>
<dbReference type="RefSeq" id="WP_344149004.1">
    <property type="nucleotide sequence ID" value="NZ_BAAAQR010000002.1"/>
</dbReference>
<dbReference type="NCBIfam" id="TIGR01695">
    <property type="entry name" value="murJ_mviN"/>
    <property type="match status" value="1"/>
</dbReference>
<feature type="transmembrane region" description="Helical" evidence="8">
    <location>
        <begin position="377"/>
        <end position="398"/>
    </location>
</feature>
<comment type="caution">
    <text evidence="9">The sequence shown here is derived from an EMBL/GenBank/DDBJ whole genome shotgun (WGS) entry which is preliminary data.</text>
</comment>
<dbReference type="InterPro" id="IPR051050">
    <property type="entry name" value="Lipid_II_flippase_MurJ/MviN"/>
</dbReference>
<dbReference type="InterPro" id="IPR004268">
    <property type="entry name" value="MurJ"/>
</dbReference>
<protein>
    <recommendedName>
        <fullName evidence="11">Murein biosynthesis integral membrane protein MurJ</fullName>
    </recommendedName>
</protein>
<dbReference type="PANTHER" id="PTHR47019">
    <property type="entry name" value="LIPID II FLIPPASE MURJ"/>
    <property type="match status" value="1"/>
</dbReference>
<feature type="transmembrane region" description="Helical" evidence="8">
    <location>
        <begin position="53"/>
        <end position="71"/>
    </location>
</feature>
<comment type="subcellular location">
    <subcellularLocation>
        <location evidence="1">Cell membrane</location>
        <topology evidence="1">Multi-pass membrane protein</topology>
    </subcellularLocation>
</comment>
<keyword evidence="6 8" id="KW-1133">Transmembrane helix</keyword>
<feature type="transmembrane region" description="Helical" evidence="8">
    <location>
        <begin position="291"/>
        <end position="317"/>
    </location>
</feature>
<evidence type="ECO:0000256" key="6">
    <source>
        <dbReference type="ARBA" id="ARBA00022989"/>
    </source>
</evidence>
<dbReference type="PANTHER" id="PTHR47019:SF1">
    <property type="entry name" value="LIPID II FLIPPASE MURJ"/>
    <property type="match status" value="1"/>
</dbReference>
<evidence type="ECO:0000256" key="8">
    <source>
        <dbReference type="SAM" id="Phobius"/>
    </source>
</evidence>
<keyword evidence="10" id="KW-1185">Reference proteome</keyword>
<feature type="transmembrane region" description="Helical" evidence="8">
    <location>
        <begin position="441"/>
        <end position="460"/>
    </location>
</feature>
<feature type="transmembrane region" description="Helical" evidence="8">
    <location>
        <begin position="509"/>
        <end position="528"/>
    </location>
</feature>
<evidence type="ECO:0000256" key="3">
    <source>
        <dbReference type="ARBA" id="ARBA00022692"/>
    </source>
</evidence>
<name>A0ABP5L3M1_9ACTN</name>
<evidence type="ECO:0000256" key="4">
    <source>
        <dbReference type="ARBA" id="ARBA00022960"/>
    </source>
</evidence>
<sequence length="553" mass="58874">MSSSESQKILSSSAVMAAGTVVSRLSGFVRAFLLTAALGNLLHADLFTIGNTIPNMLYILLAGGVFNAVLVPQLVRAMKNDPDGGEAYTNRIVTLAALFLAVVSVLLVAAAPWVMSLYLNSCYDSAGLTDQRESVIAFARYCLPQVFFYGMFVLVGQILNSRGRFGPMMWAPIANNVISVAVLVVYLLVYGPVAEGEKYSAFTSGQEMLLGIGATVGIMVQLLILLPYLRAAGYTYRPRFDFRNTGLSHTLRLGVWTVLFVVVNQIAYTVVVRLASGGTGCGTGGETGTGYTVYSTTFLIVMVPHSVITVSLATAILPRLAARAADDDLRGLAHTLGGTLRSALAVIIPFACLMPLIAGDVANTVSFGAVRDSYQLFTLSLALFGPAILLFTVHYLMLRGFYALERTRTVFYIQCAVAATNIVVALALVTATDAEHTSPALVVAYAASYAVGSVLSYAVLRRLLGGLETPALVRFLVRVGIAVAVSTTAAFVVLRLLGVLGADPNNAVAALRAMLVTLVDVGLFVVLARFLRLTEVTEVVDMVSRRLPSVRGR</sequence>
<reference evidence="10" key="1">
    <citation type="journal article" date="2019" name="Int. J. Syst. Evol. Microbiol.">
        <title>The Global Catalogue of Microorganisms (GCM) 10K type strain sequencing project: providing services to taxonomists for standard genome sequencing and annotation.</title>
        <authorList>
            <consortium name="The Broad Institute Genomics Platform"/>
            <consortium name="The Broad Institute Genome Sequencing Center for Infectious Disease"/>
            <person name="Wu L."/>
            <person name="Ma J."/>
        </authorList>
    </citation>
    <scope>NUCLEOTIDE SEQUENCE [LARGE SCALE GENOMIC DNA]</scope>
    <source>
        <strain evidence="10">JCM 16022</strain>
    </source>
</reference>
<keyword evidence="2" id="KW-1003">Cell membrane</keyword>
<dbReference type="Pfam" id="PF03023">
    <property type="entry name" value="MurJ"/>
    <property type="match status" value="1"/>
</dbReference>
<feature type="transmembrane region" description="Helical" evidence="8">
    <location>
        <begin position="12"/>
        <end position="33"/>
    </location>
</feature>
<feature type="transmembrane region" description="Helical" evidence="8">
    <location>
        <begin position="92"/>
        <end position="115"/>
    </location>
</feature>
<keyword evidence="3 8" id="KW-0812">Transmembrane</keyword>
<proteinExistence type="predicted"/>
<feature type="transmembrane region" description="Helical" evidence="8">
    <location>
        <begin position="135"/>
        <end position="156"/>
    </location>
</feature>
<evidence type="ECO:0000256" key="2">
    <source>
        <dbReference type="ARBA" id="ARBA00022475"/>
    </source>
</evidence>
<feature type="transmembrane region" description="Helical" evidence="8">
    <location>
        <begin position="250"/>
        <end position="271"/>
    </location>
</feature>
<feature type="transmembrane region" description="Helical" evidence="8">
    <location>
        <begin position="472"/>
        <end position="497"/>
    </location>
</feature>
<evidence type="ECO:0000313" key="9">
    <source>
        <dbReference type="EMBL" id="GAA2141356.1"/>
    </source>
</evidence>
<dbReference type="PRINTS" id="PR01806">
    <property type="entry name" value="VIRFACTRMVIN"/>
</dbReference>
<feature type="transmembrane region" description="Helical" evidence="8">
    <location>
        <begin position="209"/>
        <end position="229"/>
    </location>
</feature>
<evidence type="ECO:0008006" key="11">
    <source>
        <dbReference type="Google" id="ProtNLM"/>
    </source>
</evidence>